<evidence type="ECO:0000313" key="3">
    <source>
        <dbReference type="Proteomes" id="UP001500665"/>
    </source>
</evidence>
<dbReference type="EMBL" id="BAAAHH010000008">
    <property type="protein sequence ID" value="GAA0948552.1"/>
    <property type="molecule type" value="Genomic_DNA"/>
</dbReference>
<dbReference type="RefSeq" id="WP_344240088.1">
    <property type="nucleotide sequence ID" value="NZ_BAAAHH010000008.1"/>
</dbReference>
<dbReference type="SUPFAM" id="SSF47413">
    <property type="entry name" value="lambda repressor-like DNA-binding domains"/>
    <property type="match status" value="1"/>
</dbReference>
<keyword evidence="3" id="KW-1185">Reference proteome</keyword>
<dbReference type="InterPro" id="IPR043917">
    <property type="entry name" value="DUF5753"/>
</dbReference>
<dbReference type="InterPro" id="IPR001387">
    <property type="entry name" value="Cro/C1-type_HTH"/>
</dbReference>
<dbReference type="Gene3D" id="1.10.260.40">
    <property type="entry name" value="lambda repressor-like DNA-binding domains"/>
    <property type="match status" value="1"/>
</dbReference>
<dbReference type="InterPro" id="IPR010982">
    <property type="entry name" value="Lambda_DNA-bd_dom_sf"/>
</dbReference>
<evidence type="ECO:0000313" key="2">
    <source>
        <dbReference type="EMBL" id="GAA0948552.1"/>
    </source>
</evidence>
<protein>
    <submittedName>
        <fullName evidence="2">Helix-turn-helix transcriptional regulator</fullName>
    </submittedName>
</protein>
<dbReference type="Proteomes" id="UP001500665">
    <property type="component" value="Unassembled WGS sequence"/>
</dbReference>
<name>A0ABP4BFC1_9ACTN</name>
<comment type="caution">
    <text evidence="2">The sequence shown here is derived from an EMBL/GenBank/DDBJ whole genome shotgun (WGS) entry which is preliminary data.</text>
</comment>
<dbReference type="SMART" id="SM00530">
    <property type="entry name" value="HTH_XRE"/>
    <property type="match status" value="1"/>
</dbReference>
<accession>A0ABP4BFC1</accession>
<dbReference type="PROSITE" id="PS50943">
    <property type="entry name" value="HTH_CROC1"/>
    <property type="match status" value="1"/>
</dbReference>
<dbReference type="Pfam" id="PF13560">
    <property type="entry name" value="HTH_31"/>
    <property type="match status" value="1"/>
</dbReference>
<evidence type="ECO:0000259" key="1">
    <source>
        <dbReference type="PROSITE" id="PS50943"/>
    </source>
</evidence>
<organism evidence="2 3">
    <name type="scientific">Actinocorallia libanotica</name>
    <dbReference type="NCBI Taxonomy" id="46162"/>
    <lineage>
        <taxon>Bacteria</taxon>
        <taxon>Bacillati</taxon>
        <taxon>Actinomycetota</taxon>
        <taxon>Actinomycetes</taxon>
        <taxon>Streptosporangiales</taxon>
        <taxon>Thermomonosporaceae</taxon>
        <taxon>Actinocorallia</taxon>
    </lineage>
</organism>
<feature type="domain" description="HTH cro/C1-type" evidence="1">
    <location>
        <begin position="18"/>
        <end position="72"/>
    </location>
</feature>
<proteinExistence type="predicted"/>
<sequence>MSSDLGPVVQRALLSGELTRLRREVGRTQDDVAKALDWSVSKVIRIEGGTVGTSTTDLQALLRLYEVSDDGKVEQLTRLAKGTRERGWWASYPIEDQQFRTYLGYEAGASCIRMFHPSLVPGLLQTMDYARVVLRQFVRGANDERIEVLAGLRVERQDKLAERDPVPHRHFILDEAVVRRHVGALTKNGRGIMPAQLRHMVEVVRDGHVTIQIIPFSKGAHFGMKGPFTLLEFDADLGEVLYLEGARGGDLILTGREEQIINYRANFEELEEWTLSQEESSELMLRIADEMGAA</sequence>
<gene>
    <name evidence="2" type="ORF">GCM10009550_25040</name>
</gene>
<dbReference type="CDD" id="cd00093">
    <property type="entry name" value="HTH_XRE"/>
    <property type="match status" value="1"/>
</dbReference>
<dbReference type="Pfam" id="PF19054">
    <property type="entry name" value="DUF5753"/>
    <property type="match status" value="1"/>
</dbReference>
<reference evidence="3" key="1">
    <citation type="journal article" date="2019" name="Int. J. Syst. Evol. Microbiol.">
        <title>The Global Catalogue of Microorganisms (GCM) 10K type strain sequencing project: providing services to taxonomists for standard genome sequencing and annotation.</title>
        <authorList>
            <consortium name="The Broad Institute Genomics Platform"/>
            <consortium name="The Broad Institute Genome Sequencing Center for Infectious Disease"/>
            <person name="Wu L."/>
            <person name="Ma J."/>
        </authorList>
    </citation>
    <scope>NUCLEOTIDE SEQUENCE [LARGE SCALE GENOMIC DNA]</scope>
    <source>
        <strain evidence="3">JCM 10696</strain>
    </source>
</reference>